<dbReference type="SMART" id="SM00490">
    <property type="entry name" value="HELICc"/>
    <property type="match status" value="1"/>
</dbReference>
<dbReference type="Pfam" id="PF00271">
    <property type="entry name" value="Helicase_C"/>
    <property type="match status" value="1"/>
</dbReference>
<dbReference type="GO" id="GO:0006289">
    <property type="term" value="P:nucleotide-excision repair"/>
    <property type="evidence" value="ECO:0007669"/>
    <property type="project" value="TreeGrafter"/>
</dbReference>
<dbReference type="SMART" id="SM00487">
    <property type="entry name" value="DEXDc"/>
    <property type="match status" value="1"/>
</dbReference>
<evidence type="ECO:0000259" key="4">
    <source>
        <dbReference type="PROSITE" id="PS51194"/>
    </source>
</evidence>
<keyword evidence="2" id="KW-0067">ATP-binding</keyword>
<dbReference type="CDD" id="cd18797">
    <property type="entry name" value="SF2_C_Hrq"/>
    <property type="match status" value="1"/>
</dbReference>
<reference evidence="5 6" key="1">
    <citation type="submission" date="2016-10" db="EMBL/GenBank/DDBJ databases">
        <authorList>
            <person name="de Groot N.N."/>
        </authorList>
    </citation>
    <scope>NUCLEOTIDE SEQUENCE [LARGE SCALE GENOMIC DNA]</scope>
    <source>
        <strain evidence="5 6">MON 2.2</strain>
    </source>
</reference>
<dbReference type="Pfam" id="PF22982">
    <property type="entry name" value="WHD_HRQ1"/>
    <property type="match status" value="1"/>
</dbReference>
<dbReference type="InterPro" id="IPR014001">
    <property type="entry name" value="Helicase_ATP-bd"/>
</dbReference>
<dbReference type="PROSITE" id="PS51194">
    <property type="entry name" value="HELICASE_CTER"/>
    <property type="match status" value="1"/>
</dbReference>
<dbReference type="InterPro" id="IPR055227">
    <property type="entry name" value="HRQ1_WHD"/>
</dbReference>
<dbReference type="NCBIfam" id="TIGR03817">
    <property type="entry name" value="DECH_helic"/>
    <property type="match status" value="1"/>
</dbReference>
<accession>A0A1G6RZ80</accession>
<dbReference type="GO" id="GO:0043138">
    <property type="term" value="F:3'-5' DNA helicase activity"/>
    <property type="evidence" value="ECO:0007669"/>
    <property type="project" value="TreeGrafter"/>
</dbReference>
<dbReference type="AlphaFoldDB" id="A0A1G6RZ80"/>
<dbReference type="InterPro" id="IPR022307">
    <property type="entry name" value="Helicase_put_actinobac"/>
</dbReference>
<dbReference type="SUPFAM" id="SSF52540">
    <property type="entry name" value="P-loop containing nucleoside triphosphate hydrolases"/>
    <property type="match status" value="1"/>
</dbReference>
<dbReference type="EMBL" id="LT629688">
    <property type="protein sequence ID" value="SDD09982.1"/>
    <property type="molecule type" value="Genomic_DNA"/>
</dbReference>
<evidence type="ECO:0000256" key="2">
    <source>
        <dbReference type="ARBA" id="ARBA00022840"/>
    </source>
</evidence>
<dbReference type="Pfam" id="PF00270">
    <property type="entry name" value="DEAD"/>
    <property type="match status" value="1"/>
</dbReference>
<feature type="domain" description="Helicase ATP-binding" evidence="3">
    <location>
        <begin position="65"/>
        <end position="258"/>
    </location>
</feature>
<dbReference type="Proteomes" id="UP000198546">
    <property type="component" value="Chromosome i"/>
</dbReference>
<gene>
    <name evidence="5" type="ORF">SAMN04489747_0169</name>
</gene>
<name>A0A1G6RZ80_9ACTN</name>
<sequence>MTITDRPHEAVLPLPVDDRPLSHVHVLAPRAPVTAEWPTWLPEAAVAALSRRGIERPWRHQVQAAESVRAGRHTLVSTGTASGKSLAYLMPLLAEALEPRRPAAGGDVAAAIRGLRRPTALYLSPTKALAHDQLRACQALGVDGWRVGALDGDSSEGERRFAREHAHLVLTNPDMLHRSVLPSHARWSRLLGSLTHVVVDESHRYRGVFGAHVSAVLRRLRRLCESHGANPVVVLASATTADPRRSTARLLGVEPEEVAVVDDDTSPRGRISITLRRPERGVDDAAATALVEHVSRGEQALAFVPSRLRCELVALSAQDRLAELGLRTAAGDGLPLVEAYRSGYLATERRSIEARLQDGSVRAVAATNALELGIDVAGLDAVVIGGYPGTMAAFWQQAGRAGRRGGDAEVTMLTRDDPLDLYLFDHPEMVFSGRVEATVLHPGNPYVLGPHLAAAAQELPLRPEDERWFGPSMAATADQLAAQGVLRRRSRGWFWTRPDRAVDSIDLRGSGGRQVEVVESATGKVVGQADPGSADASLHEGAVYLHRGEVWVVEAYDHERGECLVHVEDPPYRTQAQSVRDVGVLAEHRAARLPRAGIHFGDVEVSSQVTGYLRRDARTGTVWDSTPLDLPPRVLRTQSMWVTVDESVLDELDLSDLALAGAAHGAEHTAIGLLPAFAPCDRWDIGGLSTVLHPDTGACTIFVHDGHPGGAGFAEHAYEHVEEWLTATLSRLRECRCETGCPACVVSPKCGNQNQLLDKPAAARLLAAVLGR</sequence>
<evidence type="ECO:0000256" key="1">
    <source>
        <dbReference type="ARBA" id="ARBA00022741"/>
    </source>
</evidence>
<keyword evidence="5" id="KW-0378">Hydrolase</keyword>
<keyword evidence="6" id="KW-1185">Reference proteome</keyword>
<evidence type="ECO:0000313" key="5">
    <source>
        <dbReference type="EMBL" id="SDD09982.1"/>
    </source>
</evidence>
<keyword evidence="5" id="KW-0347">Helicase</keyword>
<dbReference type="Pfam" id="PF09369">
    <property type="entry name" value="MZB"/>
    <property type="match status" value="1"/>
</dbReference>
<dbReference type="OrthoDB" id="143059at2"/>
<dbReference type="GO" id="GO:0036297">
    <property type="term" value="P:interstrand cross-link repair"/>
    <property type="evidence" value="ECO:0007669"/>
    <property type="project" value="TreeGrafter"/>
</dbReference>
<evidence type="ECO:0000259" key="3">
    <source>
        <dbReference type="PROSITE" id="PS51192"/>
    </source>
</evidence>
<dbReference type="STRING" id="675864.SAMN04489747_0169"/>
<dbReference type="GO" id="GO:0005524">
    <property type="term" value="F:ATP binding"/>
    <property type="evidence" value="ECO:0007669"/>
    <property type="project" value="UniProtKB-KW"/>
</dbReference>
<dbReference type="InterPro" id="IPR018973">
    <property type="entry name" value="MZB"/>
</dbReference>
<dbReference type="InterPro" id="IPR027417">
    <property type="entry name" value="P-loop_NTPase"/>
</dbReference>
<dbReference type="Gene3D" id="3.40.50.300">
    <property type="entry name" value="P-loop containing nucleotide triphosphate hydrolases"/>
    <property type="match status" value="2"/>
</dbReference>
<organism evidence="5 6">
    <name type="scientific">Auraticoccus monumenti</name>
    <dbReference type="NCBI Taxonomy" id="675864"/>
    <lineage>
        <taxon>Bacteria</taxon>
        <taxon>Bacillati</taxon>
        <taxon>Actinomycetota</taxon>
        <taxon>Actinomycetes</taxon>
        <taxon>Propionibacteriales</taxon>
        <taxon>Propionibacteriaceae</taxon>
        <taxon>Auraticoccus</taxon>
    </lineage>
</organism>
<dbReference type="InterPro" id="IPR011545">
    <property type="entry name" value="DEAD/DEAH_box_helicase_dom"/>
</dbReference>
<dbReference type="CDD" id="cd17923">
    <property type="entry name" value="DEXHc_Hrq1-like"/>
    <property type="match status" value="1"/>
</dbReference>
<evidence type="ECO:0000313" key="6">
    <source>
        <dbReference type="Proteomes" id="UP000198546"/>
    </source>
</evidence>
<proteinExistence type="predicted"/>
<dbReference type="RefSeq" id="WP_090596153.1">
    <property type="nucleotide sequence ID" value="NZ_LT629688.1"/>
</dbReference>
<dbReference type="GO" id="GO:0003676">
    <property type="term" value="F:nucleic acid binding"/>
    <property type="evidence" value="ECO:0007669"/>
    <property type="project" value="InterPro"/>
</dbReference>
<dbReference type="PROSITE" id="PS51192">
    <property type="entry name" value="HELICASE_ATP_BIND_1"/>
    <property type="match status" value="1"/>
</dbReference>
<keyword evidence="1" id="KW-0547">Nucleotide-binding</keyword>
<feature type="domain" description="Helicase C-terminal" evidence="4">
    <location>
        <begin position="286"/>
        <end position="446"/>
    </location>
</feature>
<dbReference type="InterPro" id="IPR001650">
    <property type="entry name" value="Helicase_C-like"/>
</dbReference>
<dbReference type="PANTHER" id="PTHR47957:SF3">
    <property type="entry name" value="ATP-DEPENDENT HELICASE HRQ1"/>
    <property type="match status" value="1"/>
</dbReference>
<dbReference type="PANTHER" id="PTHR47957">
    <property type="entry name" value="ATP-DEPENDENT HELICASE HRQ1"/>
    <property type="match status" value="1"/>
</dbReference>
<protein>
    <submittedName>
        <fullName evidence="5">DEAD/DEAH box helicase domain-containing protein</fullName>
    </submittedName>
</protein>